<dbReference type="PANTHER" id="PTHR12526">
    <property type="entry name" value="GLYCOSYLTRANSFERASE"/>
    <property type="match status" value="1"/>
</dbReference>
<dbReference type="Gene3D" id="3.40.50.11930">
    <property type="match status" value="1"/>
</dbReference>
<protein>
    <recommendedName>
        <fullName evidence="1">Glycosyl transferase family 1 domain-containing protein</fullName>
    </recommendedName>
</protein>
<proteinExistence type="predicted"/>
<dbReference type="CDD" id="cd03801">
    <property type="entry name" value="GT4_PimA-like"/>
    <property type="match status" value="1"/>
</dbReference>
<dbReference type="GO" id="GO:0016757">
    <property type="term" value="F:glycosyltransferase activity"/>
    <property type="evidence" value="ECO:0007669"/>
    <property type="project" value="InterPro"/>
</dbReference>
<name>A0A6C0CRT1_9ZZZZ</name>
<sequence>MNILGILSKGDDFGDRSTKPIIPGANLTPPIEPNQDHTITKDQVIPTFQLQVNPALTQHTKIPIVIETDKEKPPLQKKIRVLFCGTYPVGQSNGYSRVVYYIAKHIGAVKDIDLTIYGFQNFRQATTHTRTDIPPSVKLHDAYATEEPKRNGFGEQEISDFIRKNPQDIVVIFNDSVVTTMLVKDIIEKLSEQERNQFKLISYMDQVYPYQRKEYIETLNKYFDAIITFTPYWKEVAYSIGIRKELPIYFFPHGFDSKLYFPIARKVARLFYQLPEDDFIILNLNRNQPRKRWDHTIMAYADVVQRHMELKNKSSKPIRGMKLMIGTAIQGFWDLLELFEIEMKKRGYSLDEVRDYLTTIAKPQQMSDRDINIMYNSCDIGLNTCEGEGFGLCQFEHLAVGCPQVTANIGGFREFLHTDNSIVLEPKWFYYVDKLRDGIGGYAEVSDPKNIADAIWKYYQNPKLVLKHGLRGRQEILQHYSWETMISIFDKILHKIYNASINTPASL</sequence>
<dbReference type="AlphaFoldDB" id="A0A6C0CRT1"/>
<dbReference type="InterPro" id="IPR001296">
    <property type="entry name" value="Glyco_trans_1"/>
</dbReference>
<dbReference type="EMBL" id="MN739480">
    <property type="protein sequence ID" value="QHT07248.1"/>
    <property type="molecule type" value="Genomic_DNA"/>
</dbReference>
<dbReference type="Pfam" id="PF00534">
    <property type="entry name" value="Glycos_transf_1"/>
    <property type="match status" value="1"/>
</dbReference>
<dbReference type="Gene3D" id="3.40.50.2000">
    <property type="entry name" value="Glycogen Phosphorylase B"/>
    <property type="match status" value="1"/>
</dbReference>
<feature type="domain" description="Glycosyl transferase family 1" evidence="1">
    <location>
        <begin position="273"/>
        <end position="420"/>
    </location>
</feature>
<evidence type="ECO:0000259" key="1">
    <source>
        <dbReference type="Pfam" id="PF00534"/>
    </source>
</evidence>
<organism evidence="2">
    <name type="scientific">viral metagenome</name>
    <dbReference type="NCBI Taxonomy" id="1070528"/>
    <lineage>
        <taxon>unclassified sequences</taxon>
        <taxon>metagenomes</taxon>
        <taxon>organismal metagenomes</taxon>
    </lineage>
</organism>
<accession>A0A6C0CRT1</accession>
<dbReference type="SUPFAM" id="SSF53756">
    <property type="entry name" value="UDP-Glycosyltransferase/glycogen phosphorylase"/>
    <property type="match status" value="1"/>
</dbReference>
<reference evidence="2" key="1">
    <citation type="journal article" date="2020" name="Nature">
        <title>Giant virus diversity and host interactions through global metagenomics.</title>
        <authorList>
            <person name="Schulz F."/>
            <person name="Roux S."/>
            <person name="Paez-Espino D."/>
            <person name="Jungbluth S."/>
            <person name="Walsh D.A."/>
            <person name="Denef V.J."/>
            <person name="McMahon K.D."/>
            <person name="Konstantinidis K.T."/>
            <person name="Eloe-Fadrosh E.A."/>
            <person name="Kyrpides N.C."/>
            <person name="Woyke T."/>
        </authorList>
    </citation>
    <scope>NUCLEOTIDE SEQUENCE</scope>
    <source>
        <strain evidence="2">GVMAG-M-3300021962-46</strain>
    </source>
</reference>
<evidence type="ECO:0000313" key="2">
    <source>
        <dbReference type="EMBL" id="QHT07248.1"/>
    </source>
</evidence>